<evidence type="ECO:0000313" key="2">
    <source>
        <dbReference type="Proteomes" id="UP000694402"/>
    </source>
</evidence>
<organism evidence="1 2">
    <name type="scientific">Oncorhynchus tshawytscha</name>
    <name type="common">Chinook salmon</name>
    <name type="synonym">Salmo tshawytscha</name>
    <dbReference type="NCBI Taxonomy" id="74940"/>
    <lineage>
        <taxon>Eukaryota</taxon>
        <taxon>Metazoa</taxon>
        <taxon>Chordata</taxon>
        <taxon>Craniata</taxon>
        <taxon>Vertebrata</taxon>
        <taxon>Euteleostomi</taxon>
        <taxon>Actinopterygii</taxon>
        <taxon>Neopterygii</taxon>
        <taxon>Teleostei</taxon>
        <taxon>Protacanthopterygii</taxon>
        <taxon>Salmoniformes</taxon>
        <taxon>Salmonidae</taxon>
        <taxon>Salmoninae</taxon>
        <taxon>Oncorhynchus</taxon>
    </lineage>
</organism>
<sequence>MPILNHTLNIATGRQMINRLLLPVKINKLHVAHIAYFPFPFCILVIMKQPPAVTDFGTALHITTSNLYSCAINCMLDLGANPTFRCCVPTSQLPADRPVPLDMPLEMADTTTLAKELCSLLWEAPAWPCTPLPLPLTLPALAPPGLSDKAQAQITTMNIQLGDRMVIAGQKVGYQFQSLN</sequence>
<reference evidence="1" key="2">
    <citation type="submission" date="2025-08" db="UniProtKB">
        <authorList>
            <consortium name="Ensembl"/>
        </authorList>
    </citation>
    <scope>IDENTIFICATION</scope>
</reference>
<evidence type="ECO:0000313" key="1">
    <source>
        <dbReference type="Ensembl" id="ENSOTSP00005150395.1"/>
    </source>
</evidence>
<dbReference type="Proteomes" id="UP000694402">
    <property type="component" value="Unassembled WGS sequence"/>
</dbReference>
<reference evidence="1" key="3">
    <citation type="submission" date="2025-09" db="UniProtKB">
        <authorList>
            <consortium name="Ensembl"/>
        </authorList>
    </citation>
    <scope>IDENTIFICATION</scope>
</reference>
<dbReference type="AlphaFoldDB" id="A0AAZ3SB71"/>
<accession>A0AAZ3SB71</accession>
<name>A0AAZ3SB71_ONCTS</name>
<reference evidence="2" key="1">
    <citation type="journal article" date="2018" name="PLoS ONE">
        <title>Chinook salmon (Oncorhynchus tshawytscha) genome and transcriptome.</title>
        <authorList>
            <person name="Christensen K.A."/>
            <person name="Leong J.S."/>
            <person name="Sakhrani D."/>
            <person name="Biagi C.A."/>
            <person name="Minkley D.R."/>
            <person name="Withler R.E."/>
            <person name="Rondeau E.B."/>
            <person name="Koop B.F."/>
            <person name="Devlin R.H."/>
        </authorList>
    </citation>
    <scope>NUCLEOTIDE SEQUENCE [LARGE SCALE GENOMIC DNA]</scope>
</reference>
<dbReference type="Ensembl" id="ENSOTST00005119647.1">
    <property type="protein sequence ID" value="ENSOTSP00005150395.1"/>
    <property type="gene ID" value="ENSOTSG00005075499.1"/>
</dbReference>
<protein>
    <submittedName>
        <fullName evidence="1">Uncharacterized protein</fullName>
    </submittedName>
</protein>
<proteinExistence type="predicted"/>
<keyword evidence="2" id="KW-1185">Reference proteome</keyword>